<sequence length="391" mass="45586">MRREIRTIGQSGYNECMRLGEYAFQYKLSEHDTLDGKLEMEKQLLLGSYVDNQLAAKLHILPLELFLGNRTITFGGVAGVATWPEYRRQGHVDSLIKHALVEMKKNDMAVSMLAPFSIDFYRKFGYELSHYKDRVKLKPSDIGQANGNGSCRRVSFQQAKETLQQLYERIAKQYSLMMKREDWWWDKRVLTKDDTIIVYYNQEKNPTGYLIAKMQDRVLYINEFIYLSEDAFLGMLEWIKNHDSMTEQVEIVLMPNDHLAFYLKNPKISMSKESYFMTRIVDVESLLKQYPYYTAKEEKVIQLTVTDSIAEWNEGNWTLTLKNGELADLVRTKDEKASVKISTDIQSLSAWLFQSESLERLQFFGKIHVEGSTEDIKCAIKPLKPALLDFF</sequence>
<dbReference type="EMBL" id="JAMQKC010000003">
    <property type="protein sequence ID" value="MDC3416508.1"/>
    <property type="molecule type" value="Genomic_DNA"/>
</dbReference>
<comment type="caution">
    <text evidence="2">The sequence shown here is derived from an EMBL/GenBank/DDBJ whole genome shotgun (WGS) entry which is preliminary data.</text>
</comment>
<proteinExistence type="predicted"/>
<evidence type="ECO:0000313" key="3">
    <source>
        <dbReference type="Proteomes" id="UP001145069"/>
    </source>
</evidence>
<dbReference type="GO" id="GO:0034069">
    <property type="term" value="F:aminoglycoside N-acetyltransferase activity"/>
    <property type="evidence" value="ECO:0007669"/>
    <property type="project" value="TreeGrafter"/>
</dbReference>
<dbReference type="PANTHER" id="PTHR37817">
    <property type="entry name" value="N-ACETYLTRANSFERASE EIS"/>
    <property type="match status" value="1"/>
</dbReference>
<evidence type="ECO:0000259" key="1">
    <source>
        <dbReference type="PROSITE" id="PS51186"/>
    </source>
</evidence>
<dbReference type="Pfam" id="PF13527">
    <property type="entry name" value="Acetyltransf_9"/>
    <property type="match status" value="1"/>
</dbReference>
<gene>
    <name evidence="2" type="ORF">NC799_06215</name>
</gene>
<reference evidence="2" key="1">
    <citation type="submission" date="2022-06" db="EMBL/GenBank/DDBJ databases">
        <title>Aquibacillus sp. a new bacterium isolated from soil saline samples.</title>
        <authorList>
            <person name="Galisteo C."/>
            <person name="De La Haba R."/>
            <person name="Sanchez-Porro C."/>
            <person name="Ventosa A."/>
        </authorList>
    </citation>
    <scope>NUCLEOTIDE SEQUENCE</scope>
    <source>
        <strain evidence="2">3ASR75-54</strain>
    </source>
</reference>
<protein>
    <submittedName>
        <fullName evidence="2">GNAT family N-acetyltransferase</fullName>
        <ecNumber evidence="2">2.3.1.-</ecNumber>
    </submittedName>
</protein>
<feature type="domain" description="N-acetyltransferase" evidence="1">
    <location>
        <begin position="3"/>
        <end position="141"/>
    </location>
</feature>
<evidence type="ECO:0000313" key="2">
    <source>
        <dbReference type="EMBL" id="MDC3416508.1"/>
    </source>
</evidence>
<accession>A0A9X3WD50</accession>
<dbReference type="Pfam" id="PF13530">
    <property type="entry name" value="SCP2_2"/>
    <property type="match status" value="1"/>
</dbReference>
<organism evidence="2 3">
    <name type="scientific">Aquibacillus salsiterrae</name>
    <dbReference type="NCBI Taxonomy" id="2950439"/>
    <lineage>
        <taxon>Bacteria</taxon>
        <taxon>Bacillati</taxon>
        <taxon>Bacillota</taxon>
        <taxon>Bacilli</taxon>
        <taxon>Bacillales</taxon>
        <taxon>Bacillaceae</taxon>
        <taxon>Aquibacillus</taxon>
    </lineage>
</organism>
<keyword evidence="3" id="KW-1185">Reference proteome</keyword>
<dbReference type="SUPFAM" id="SSF55729">
    <property type="entry name" value="Acyl-CoA N-acyltransferases (Nat)"/>
    <property type="match status" value="1"/>
</dbReference>
<dbReference type="RefSeq" id="WP_272445510.1">
    <property type="nucleotide sequence ID" value="NZ_JAMQKC010000003.1"/>
</dbReference>
<dbReference type="InterPro" id="IPR016181">
    <property type="entry name" value="Acyl_CoA_acyltransferase"/>
</dbReference>
<dbReference type="InterPro" id="IPR041380">
    <property type="entry name" value="Acetyltransf_17"/>
</dbReference>
<dbReference type="EC" id="2.3.1.-" evidence="2"/>
<keyword evidence="2" id="KW-0012">Acyltransferase</keyword>
<dbReference type="Gene3D" id="3.40.630.30">
    <property type="match status" value="2"/>
</dbReference>
<dbReference type="InterPro" id="IPR036527">
    <property type="entry name" value="SCP2_sterol-bd_dom_sf"/>
</dbReference>
<name>A0A9X3WD50_9BACI</name>
<dbReference type="SUPFAM" id="SSF55718">
    <property type="entry name" value="SCP-like"/>
    <property type="match status" value="1"/>
</dbReference>
<dbReference type="PANTHER" id="PTHR37817:SF1">
    <property type="entry name" value="N-ACETYLTRANSFERASE EIS"/>
    <property type="match status" value="1"/>
</dbReference>
<keyword evidence="2" id="KW-0808">Transferase</keyword>
<dbReference type="Proteomes" id="UP001145069">
    <property type="component" value="Unassembled WGS sequence"/>
</dbReference>
<dbReference type="InterPro" id="IPR051554">
    <property type="entry name" value="Acetyltransferase_Eis"/>
</dbReference>
<dbReference type="AlphaFoldDB" id="A0A9X3WD50"/>
<dbReference type="GO" id="GO:0030649">
    <property type="term" value="P:aminoglycoside antibiotic catabolic process"/>
    <property type="evidence" value="ECO:0007669"/>
    <property type="project" value="TreeGrafter"/>
</dbReference>
<dbReference type="InterPro" id="IPR000182">
    <property type="entry name" value="GNAT_dom"/>
</dbReference>
<dbReference type="Pfam" id="PF17668">
    <property type="entry name" value="Acetyltransf_17"/>
    <property type="match status" value="1"/>
</dbReference>
<dbReference type="InterPro" id="IPR025559">
    <property type="entry name" value="Eis_dom"/>
</dbReference>
<dbReference type="Gene3D" id="3.30.1050.10">
    <property type="entry name" value="SCP2 sterol-binding domain"/>
    <property type="match status" value="1"/>
</dbReference>
<dbReference type="PROSITE" id="PS51186">
    <property type="entry name" value="GNAT"/>
    <property type="match status" value="1"/>
</dbReference>